<reference evidence="1" key="2">
    <citation type="journal article" date="2023" name="IMA Fungus">
        <title>Comparative genomic study of the Penicillium genus elucidates a diverse pangenome and 15 lateral gene transfer events.</title>
        <authorList>
            <person name="Petersen C."/>
            <person name="Sorensen T."/>
            <person name="Nielsen M.R."/>
            <person name="Sondergaard T.E."/>
            <person name="Sorensen J.L."/>
            <person name="Fitzpatrick D.A."/>
            <person name="Frisvad J.C."/>
            <person name="Nielsen K.L."/>
        </authorList>
    </citation>
    <scope>NUCLEOTIDE SEQUENCE</scope>
    <source>
        <strain evidence="1">IBT 16849</strain>
    </source>
</reference>
<reference evidence="1" key="1">
    <citation type="submission" date="2022-11" db="EMBL/GenBank/DDBJ databases">
        <authorList>
            <person name="Petersen C."/>
        </authorList>
    </citation>
    <scope>NUCLEOTIDE SEQUENCE</scope>
    <source>
        <strain evidence="1">IBT 16849</strain>
    </source>
</reference>
<dbReference type="SUPFAM" id="SSF81301">
    <property type="entry name" value="Nucleotidyltransferase"/>
    <property type="match status" value="1"/>
</dbReference>
<proteinExistence type="predicted"/>
<sequence length="599" mass="68884">MASFLNSYESSEYAAYEKLTKLAMHIVKENLAALYSPDDFRRVEEIIQRQFDEAKPPQDWPDQHFGPYLYPSLDAKTDDISGRSSRFPGYFARHYRVQLKKKDVDSANQPAVKERTVEIQLMSLLMHAWSKMHHELVYKPRPGIPAADEDDERLIDISNGIVIASEQVLRHLQINLDRKQKLGHLPLRNKEELWSHIMEWRTDRNNQLTEKRKTLIQSLSLLFNESMKTLLYESLVELEMDSPVGLDSLFNTAIHVYEQSAQFWGRMDLVDWLFVGLADMPQVIERERVRLRIAIPGGLVSVTGHTRPSRKGVQIPTKTELARLVRYYAIIICSSLRWYYGHVNHDVMSQKLAKQVDLFRDTCPGGDEFLEVLHPASPLSQDQVILKKLLVFCEHLLHWQDTKWQIYIRMSMLGCFYSVSTWNWDTATGEANALHTKVPRAEYERMRLANALRPNVPQAEYDRTVGTTVARASEVLLTRTLEYDNTTCPADFVSALNLRLSPWQRDKAQKFESIDSIERPKSGFVLCVPTISNGKRSWVPVWSDSDQVSPGPKWFGFESMAAYLDRPDALDSHSTNRSYLDRPGTLGIHSMANLSNGRG</sequence>
<dbReference type="AlphaFoldDB" id="A0A9W9T6J0"/>
<evidence type="ECO:0008006" key="3">
    <source>
        <dbReference type="Google" id="ProtNLM"/>
    </source>
</evidence>
<dbReference type="OrthoDB" id="4719016at2759"/>
<dbReference type="Proteomes" id="UP001150879">
    <property type="component" value="Unassembled WGS sequence"/>
</dbReference>
<name>A0A9W9T6J0_9EURO</name>
<dbReference type="EMBL" id="JAPQKP010000001">
    <property type="protein sequence ID" value="KAJ5211413.1"/>
    <property type="molecule type" value="Genomic_DNA"/>
</dbReference>
<accession>A0A9W9T6J0</accession>
<dbReference type="PANTHER" id="PTHR41773">
    <property type="entry name" value="GTP PYROPHOSPHATASE-RELATED"/>
    <property type="match status" value="1"/>
</dbReference>
<protein>
    <recommendedName>
        <fullName evidence="3">RelA/SpoT domain-containing protein</fullName>
    </recommendedName>
</protein>
<organism evidence="1 2">
    <name type="scientific">Penicillium cf. griseofulvum</name>
    <dbReference type="NCBI Taxonomy" id="2972120"/>
    <lineage>
        <taxon>Eukaryota</taxon>
        <taxon>Fungi</taxon>
        <taxon>Dikarya</taxon>
        <taxon>Ascomycota</taxon>
        <taxon>Pezizomycotina</taxon>
        <taxon>Eurotiomycetes</taxon>
        <taxon>Eurotiomycetidae</taxon>
        <taxon>Eurotiales</taxon>
        <taxon>Aspergillaceae</taxon>
        <taxon>Penicillium</taxon>
    </lineage>
</organism>
<dbReference type="InterPro" id="IPR043519">
    <property type="entry name" value="NT_sf"/>
</dbReference>
<comment type="caution">
    <text evidence="1">The sequence shown here is derived from an EMBL/GenBank/DDBJ whole genome shotgun (WGS) entry which is preliminary data.</text>
</comment>
<dbReference type="PANTHER" id="PTHR41773:SF1">
    <property type="entry name" value="RELA_SPOT DOMAIN-CONTAINING PROTEIN"/>
    <property type="match status" value="1"/>
</dbReference>
<evidence type="ECO:0000313" key="1">
    <source>
        <dbReference type="EMBL" id="KAJ5211413.1"/>
    </source>
</evidence>
<evidence type="ECO:0000313" key="2">
    <source>
        <dbReference type="Proteomes" id="UP001150879"/>
    </source>
</evidence>
<gene>
    <name evidence="1" type="ORF">N7472_001552</name>
</gene>
<keyword evidence="2" id="KW-1185">Reference proteome</keyword>